<name>A0AAV8X8I4_9CUCU</name>
<feature type="signal peptide" evidence="1">
    <location>
        <begin position="1"/>
        <end position="26"/>
    </location>
</feature>
<dbReference type="Gene3D" id="3.90.280.10">
    <property type="entry name" value="PEBP-like"/>
    <property type="match status" value="1"/>
</dbReference>
<feature type="chain" id="PRO_5043350506" evidence="1">
    <location>
        <begin position="27"/>
        <end position="211"/>
    </location>
</feature>
<accession>A0AAV8X8I4</accession>
<dbReference type="Proteomes" id="UP001162156">
    <property type="component" value="Unassembled WGS sequence"/>
</dbReference>
<evidence type="ECO:0000313" key="3">
    <source>
        <dbReference type="Proteomes" id="UP001162156"/>
    </source>
</evidence>
<dbReference type="PANTHER" id="PTHR11362:SF152">
    <property type="entry name" value="ODORANT-BINDING PROTEIN A5-LIKE PROTEIN"/>
    <property type="match status" value="1"/>
</dbReference>
<sequence>MFYFNLTRMLAIRILISILFYTVVTASDSDVKEIMEADGIVPDTVDQAPSAKIDVIYPGDLSVEVGGELTPTQVKDEPNLKWDADPGKYYVLSMVDPDAPSRENPTNREMKHWLVVNIKGGDLSTGEVIAEYRGSGPPKDSGLHRYIFLVFEQKAKQIFDEPKSPSTSSDNRRNFSIRTFAKKYNLGDPLAGNFFHAQWDPYVDERNKNSS</sequence>
<dbReference type="InterPro" id="IPR008914">
    <property type="entry name" value="PEBP"/>
</dbReference>
<comment type="caution">
    <text evidence="2">The sequence shown here is derived from an EMBL/GenBank/DDBJ whole genome shotgun (WGS) entry which is preliminary data.</text>
</comment>
<organism evidence="2 3">
    <name type="scientific">Rhamnusium bicolor</name>
    <dbReference type="NCBI Taxonomy" id="1586634"/>
    <lineage>
        <taxon>Eukaryota</taxon>
        <taxon>Metazoa</taxon>
        <taxon>Ecdysozoa</taxon>
        <taxon>Arthropoda</taxon>
        <taxon>Hexapoda</taxon>
        <taxon>Insecta</taxon>
        <taxon>Pterygota</taxon>
        <taxon>Neoptera</taxon>
        <taxon>Endopterygota</taxon>
        <taxon>Coleoptera</taxon>
        <taxon>Polyphaga</taxon>
        <taxon>Cucujiformia</taxon>
        <taxon>Chrysomeloidea</taxon>
        <taxon>Cerambycidae</taxon>
        <taxon>Lepturinae</taxon>
        <taxon>Rhagiini</taxon>
        <taxon>Rhamnusium</taxon>
    </lineage>
</organism>
<dbReference type="SUPFAM" id="SSF49777">
    <property type="entry name" value="PEBP-like"/>
    <property type="match status" value="1"/>
</dbReference>
<evidence type="ECO:0000256" key="1">
    <source>
        <dbReference type="SAM" id="SignalP"/>
    </source>
</evidence>
<evidence type="ECO:0000313" key="2">
    <source>
        <dbReference type="EMBL" id="KAJ8934941.1"/>
    </source>
</evidence>
<reference evidence="2" key="1">
    <citation type="journal article" date="2023" name="Insect Mol. Biol.">
        <title>Genome sequencing provides insights into the evolution of gene families encoding plant cell wall-degrading enzymes in longhorned beetles.</title>
        <authorList>
            <person name="Shin N.R."/>
            <person name="Okamura Y."/>
            <person name="Kirsch R."/>
            <person name="Pauchet Y."/>
        </authorList>
    </citation>
    <scope>NUCLEOTIDE SEQUENCE</scope>
    <source>
        <strain evidence="2">RBIC_L_NR</strain>
    </source>
</reference>
<dbReference type="EMBL" id="JANEYF010003651">
    <property type="protein sequence ID" value="KAJ8934941.1"/>
    <property type="molecule type" value="Genomic_DNA"/>
</dbReference>
<dbReference type="Pfam" id="PF01161">
    <property type="entry name" value="PBP"/>
    <property type="match status" value="1"/>
</dbReference>
<keyword evidence="1" id="KW-0732">Signal</keyword>
<dbReference type="AlphaFoldDB" id="A0AAV8X8I4"/>
<dbReference type="InterPro" id="IPR036610">
    <property type="entry name" value="PEBP-like_sf"/>
</dbReference>
<keyword evidence="3" id="KW-1185">Reference proteome</keyword>
<dbReference type="InterPro" id="IPR035810">
    <property type="entry name" value="PEBP_euk"/>
</dbReference>
<dbReference type="CDD" id="cd00866">
    <property type="entry name" value="PEBP_euk"/>
    <property type="match status" value="1"/>
</dbReference>
<dbReference type="PANTHER" id="PTHR11362">
    <property type="entry name" value="PHOSPHATIDYLETHANOLAMINE-BINDING PROTEIN"/>
    <property type="match status" value="1"/>
</dbReference>
<protein>
    <submittedName>
        <fullName evidence="2">Uncharacterized protein</fullName>
    </submittedName>
</protein>
<proteinExistence type="predicted"/>
<gene>
    <name evidence="2" type="ORF">NQ314_013100</name>
</gene>